<feature type="domain" description="ACT" evidence="11">
    <location>
        <begin position="296"/>
        <end position="375"/>
    </location>
</feature>
<dbReference type="PANTHER" id="PTHR21363:SF0">
    <property type="entry name" value="PREPHENATE DEHYDROGENASE [NADP(+)]"/>
    <property type="match status" value="1"/>
</dbReference>
<dbReference type="EMBL" id="FMUS01000004">
    <property type="protein sequence ID" value="SCY11725.1"/>
    <property type="molecule type" value="Genomic_DNA"/>
</dbReference>
<name>A0A1G5DAK7_9FIRM</name>
<dbReference type="InterPro" id="IPR045865">
    <property type="entry name" value="ACT-like_dom_sf"/>
</dbReference>
<keyword evidence="7" id="KW-0520">NAD</keyword>
<comment type="similarity">
    <text evidence="2">Belongs to the prephenate/arogenate dehydrogenase family.</text>
</comment>
<evidence type="ECO:0000256" key="1">
    <source>
        <dbReference type="ARBA" id="ARBA00005067"/>
    </source>
</evidence>
<keyword evidence="5" id="KW-0827">Tyrosine biosynthesis</keyword>
<evidence type="ECO:0000256" key="7">
    <source>
        <dbReference type="ARBA" id="ARBA00023027"/>
    </source>
</evidence>
<dbReference type="GO" id="GO:0070403">
    <property type="term" value="F:NAD+ binding"/>
    <property type="evidence" value="ECO:0007669"/>
    <property type="project" value="InterPro"/>
</dbReference>
<dbReference type="GO" id="GO:0006571">
    <property type="term" value="P:tyrosine biosynthetic process"/>
    <property type="evidence" value="ECO:0007669"/>
    <property type="project" value="UniProtKB-UniPathway"/>
</dbReference>
<evidence type="ECO:0000256" key="2">
    <source>
        <dbReference type="ARBA" id="ARBA00007964"/>
    </source>
</evidence>
<keyword evidence="8" id="KW-0057">Aromatic amino acid biosynthesis</keyword>
<sequence>MYHFNEITIIGMGLIGGSIGLALKKSGKIKKITGYDVSKDSLIEAREIGAIDCIADDLKKAVLMTEVIIIAAPLGQYESILKEISPLLNADVIVTDVGSVKGFISSMFQKYLPKNIQFIGGHPMAGSEKDGIKAARSSMYENAYYFLTPSENTTQNTIEKIKTLVTEMKAYPIIVTPQEHDKIVAMISHIPHLTAAMLVISLSLCDGTKYLPFAGGGFRDSTRIASGNPEMWKDIFLYNKTEVLRSIEGLQKNLSNFKYALYTEKEDEILEILGEAKRTRDKIPGRFTDYMPPLHEIVIDVEDKPGILGNLTRILGENNINIKDIEILHAREGEKGVVKIGLESEDDRIKAKEILKRGRFPFTYERGVVNNVKGK</sequence>
<keyword evidence="13" id="KW-1185">Reference proteome</keyword>
<evidence type="ECO:0000256" key="3">
    <source>
        <dbReference type="ARBA" id="ARBA00012068"/>
    </source>
</evidence>
<keyword evidence="8" id="KW-0028">Amino-acid biosynthesis</keyword>
<dbReference type="InterPro" id="IPR046826">
    <property type="entry name" value="PDH_N"/>
</dbReference>
<evidence type="ECO:0000256" key="9">
    <source>
        <dbReference type="ARBA" id="ARBA00049260"/>
    </source>
</evidence>
<dbReference type="InterPro" id="IPR050812">
    <property type="entry name" value="Preph/Arog_dehydrog"/>
</dbReference>
<dbReference type="Pfam" id="PF20463">
    <property type="entry name" value="PDH_C"/>
    <property type="match status" value="1"/>
</dbReference>
<evidence type="ECO:0000256" key="8">
    <source>
        <dbReference type="ARBA" id="ARBA00023141"/>
    </source>
</evidence>
<dbReference type="Pfam" id="PF01842">
    <property type="entry name" value="ACT"/>
    <property type="match status" value="1"/>
</dbReference>
<dbReference type="InterPro" id="IPR036291">
    <property type="entry name" value="NAD(P)-bd_dom_sf"/>
</dbReference>
<keyword evidence="6" id="KW-0560">Oxidoreductase</keyword>
<comment type="catalytic activity">
    <reaction evidence="9">
        <text>prephenate + NAD(+) = 3-(4-hydroxyphenyl)pyruvate + CO2 + NADH</text>
        <dbReference type="Rhea" id="RHEA:13869"/>
        <dbReference type="ChEBI" id="CHEBI:16526"/>
        <dbReference type="ChEBI" id="CHEBI:29934"/>
        <dbReference type="ChEBI" id="CHEBI:36242"/>
        <dbReference type="ChEBI" id="CHEBI:57540"/>
        <dbReference type="ChEBI" id="CHEBI:57945"/>
        <dbReference type="EC" id="1.3.1.12"/>
    </reaction>
</comment>
<gene>
    <name evidence="12" type="ORF">SAMN03080606_00848</name>
</gene>
<dbReference type="STRING" id="1120976.SAMN03080606_00848"/>
<evidence type="ECO:0000259" key="10">
    <source>
        <dbReference type="PROSITE" id="PS51176"/>
    </source>
</evidence>
<dbReference type="InterPro" id="IPR008927">
    <property type="entry name" value="6-PGluconate_DH-like_C_sf"/>
</dbReference>
<accession>A0A1G5DAK7</accession>
<evidence type="ECO:0000313" key="13">
    <source>
        <dbReference type="Proteomes" id="UP000198636"/>
    </source>
</evidence>
<dbReference type="PANTHER" id="PTHR21363">
    <property type="entry name" value="PREPHENATE DEHYDROGENASE"/>
    <property type="match status" value="1"/>
</dbReference>
<protein>
    <recommendedName>
        <fullName evidence="4">Prephenate dehydrogenase</fullName>
        <ecNumber evidence="3">1.3.1.12</ecNumber>
    </recommendedName>
</protein>
<reference evidence="12 13" key="1">
    <citation type="submission" date="2016-10" db="EMBL/GenBank/DDBJ databases">
        <authorList>
            <person name="de Groot N.N."/>
        </authorList>
    </citation>
    <scope>NUCLEOTIDE SEQUENCE [LARGE SCALE GENOMIC DNA]</scope>
    <source>
        <strain evidence="12 13">DSM 18978</strain>
    </source>
</reference>
<dbReference type="GO" id="GO:0008977">
    <property type="term" value="F:prephenate dehydrogenase (NAD+) activity"/>
    <property type="evidence" value="ECO:0007669"/>
    <property type="project" value="UniProtKB-EC"/>
</dbReference>
<comment type="pathway">
    <text evidence="1">Amino-acid biosynthesis; L-tyrosine biosynthesis; (4-hydroxyphenyl)pyruvate from prephenate (NAD(+) route): step 1/1.</text>
</comment>
<evidence type="ECO:0000256" key="5">
    <source>
        <dbReference type="ARBA" id="ARBA00022498"/>
    </source>
</evidence>
<dbReference type="SUPFAM" id="SSF48179">
    <property type="entry name" value="6-phosphogluconate dehydrogenase C-terminal domain-like"/>
    <property type="match status" value="1"/>
</dbReference>
<dbReference type="EC" id="1.3.1.12" evidence="3"/>
<dbReference type="Gene3D" id="1.10.3660.10">
    <property type="entry name" value="6-phosphogluconate dehydrogenase C-terminal like domain"/>
    <property type="match status" value="1"/>
</dbReference>
<dbReference type="Proteomes" id="UP000198636">
    <property type="component" value="Unassembled WGS sequence"/>
</dbReference>
<dbReference type="UniPathway" id="UPA00122">
    <property type="reaction ID" value="UER00961"/>
</dbReference>
<dbReference type="SUPFAM" id="SSF55021">
    <property type="entry name" value="ACT-like"/>
    <property type="match status" value="1"/>
</dbReference>
<evidence type="ECO:0000259" key="11">
    <source>
        <dbReference type="PROSITE" id="PS51671"/>
    </source>
</evidence>
<dbReference type="OrthoDB" id="9802008at2"/>
<dbReference type="Gene3D" id="3.40.50.720">
    <property type="entry name" value="NAD(P)-binding Rossmann-like Domain"/>
    <property type="match status" value="1"/>
</dbReference>
<dbReference type="AlphaFoldDB" id="A0A1G5DAK7"/>
<dbReference type="RefSeq" id="WP_091540337.1">
    <property type="nucleotide sequence ID" value="NZ_FMUS01000004.1"/>
</dbReference>
<dbReference type="PROSITE" id="PS51671">
    <property type="entry name" value="ACT"/>
    <property type="match status" value="1"/>
</dbReference>
<evidence type="ECO:0000313" key="12">
    <source>
        <dbReference type="EMBL" id="SCY11725.1"/>
    </source>
</evidence>
<dbReference type="InterPro" id="IPR002912">
    <property type="entry name" value="ACT_dom"/>
</dbReference>
<dbReference type="Gene3D" id="3.30.70.260">
    <property type="match status" value="1"/>
</dbReference>
<organism evidence="12 13">
    <name type="scientific">Alkaliphilus peptidifermentans DSM 18978</name>
    <dbReference type="NCBI Taxonomy" id="1120976"/>
    <lineage>
        <taxon>Bacteria</taxon>
        <taxon>Bacillati</taxon>
        <taxon>Bacillota</taxon>
        <taxon>Clostridia</taxon>
        <taxon>Peptostreptococcales</taxon>
        <taxon>Natronincolaceae</taxon>
        <taxon>Alkaliphilus</taxon>
    </lineage>
</organism>
<dbReference type="Pfam" id="PF02153">
    <property type="entry name" value="PDH_N"/>
    <property type="match status" value="1"/>
</dbReference>
<dbReference type="SUPFAM" id="SSF51735">
    <property type="entry name" value="NAD(P)-binding Rossmann-fold domains"/>
    <property type="match status" value="1"/>
</dbReference>
<dbReference type="InterPro" id="IPR003099">
    <property type="entry name" value="Prephen_DH"/>
</dbReference>
<proteinExistence type="inferred from homology"/>
<dbReference type="PROSITE" id="PS51176">
    <property type="entry name" value="PDH_ADH"/>
    <property type="match status" value="1"/>
</dbReference>
<feature type="domain" description="Prephenate/arogenate dehydrogenase" evidence="10">
    <location>
        <begin position="5"/>
        <end position="291"/>
    </location>
</feature>
<dbReference type="FunFam" id="3.40.50.720:FF:000208">
    <property type="entry name" value="Prephenate dehydrogenase"/>
    <property type="match status" value="1"/>
</dbReference>
<dbReference type="InterPro" id="IPR046825">
    <property type="entry name" value="PDH_C"/>
</dbReference>
<dbReference type="GO" id="GO:0004665">
    <property type="term" value="F:prephenate dehydrogenase (NADP+) activity"/>
    <property type="evidence" value="ECO:0007669"/>
    <property type="project" value="InterPro"/>
</dbReference>
<evidence type="ECO:0000256" key="6">
    <source>
        <dbReference type="ARBA" id="ARBA00023002"/>
    </source>
</evidence>
<evidence type="ECO:0000256" key="4">
    <source>
        <dbReference type="ARBA" id="ARBA00016891"/>
    </source>
</evidence>